<feature type="chain" id="PRO_5045112282" description="Porin" evidence="1">
    <location>
        <begin position="24"/>
        <end position="197"/>
    </location>
</feature>
<evidence type="ECO:0008006" key="4">
    <source>
        <dbReference type="Google" id="ProtNLM"/>
    </source>
</evidence>
<name>A0ABY9THR4_9GAMM</name>
<reference evidence="3" key="1">
    <citation type="submission" date="2023-09" db="EMBL/GenBank/DDBJ databases">
        <authorList>
            <person name="Li S."/>
            <person name="Li X."/>
            <person name="Zhang C."/>
            <person name="Zhao Z."/>
        </authorList>
    </citation>
    <scope>NUCLEOTIDE SEQUENCE [LARGE SCALE GENOMIC DNA]</scope>
    <source>
        <strain evidence="3">SQ345</strain>
    </source>
</reference>
<organism evidence="2 3">
    <name type="scientific">Thalassotalea nanhaiensis</name>
    <dbReference type="NCBI Taxonomy" id="3065648"/>
    <lineage>
        <taxon>Bacteria</taxon>
        <taxon>Pseudomonadati</taxon>
        <taxon>Pseudomonadota</taxon>
        <taxon>Gammaproteobacteria</taxon>
        <taxon>Alteromonadales</taxon>
        <taxon>Colwelliaceae</taxon>
        <taxon>Thalassotalea</taxon>
    </lineage>
</organism>
<dbReference type="EMBL" id="CP134146">
    <property type="protein sequence ID" value="WNC68154.1"/>
    <property type="molecule type" value="Genomic_DNA"/>
</dbReference>
<sequence>MVNTFKSILLFTVALLYSSVSYAHSFDIALTLTDGTTVGEGDYFSENNNEVGLSTTAYLTMAENAILFGAEFTTSDKRDSQQFKLGISRHFQQSHQFAVYLHSIDAEEKYFFTNPVIDGMHRQALTNAEWGLFAKIKYQYQIQNVGLGLLASTDIESTQLIQDELSAIIAYKKSNFFAQVIAGDEQQQLSIGVNLSL</sequence>
<gene>
    <name evidence="2" type="ORF">RI845_16710</name>
</gene>
<dbReference type="Proteomes" id="UP001248581">
    <property type="component" value="Chromosome"/>
</dbReference>
<evidence type="ECO:0000313" key="2">
    <source>
        <dbReference type="EMBL" id="WNC68154.1"/>
    </source>
</evidence>
<feature type="signal peptide" evidence="1">
    <location>
        <begin position="1"/>
        <end position="23"/>
    </location>
</feature>
<protein>
    <recommendedName>
        <fullName evidence="4">Porin</fullName>
    </recommendedName>
</protein>
<proteinExistence type="predicted"/>
<dbReference type="RefSeq" id="WP_348387311.1">
    <property type="nucleotide sequence ID" value="NZ_CP134146.1"/>
</dbReference>
<keyword evidence="1" id="KW-0732">Signal</keyword>
<accession>A0ABY9THR4</accession>
<evidence type="ECO:0000256" key="1">
    <source>
        <dbReference type="SAM" id="SignalP"/>
    </source>
</evidence>
<evidence type="ECO:0000313" key="3">
    <source>
        <dbReference type="Proteomes" id="UP001248581"/>
    </source>
</evidence>
<keyword evidence="3" id="KW-1185">Reference proteome</keyword>